<dbReference type="Pfam" id="PF13578">
    <property type="entry name" value="Methyltransf_24"/>
    <property type="match status" value="1"/>
</dbReference>
<dbReference type="EMBL" id="LAZR01056438">
    <property type="protein sequence ID" value="KKK74199.1"/>
    <property type="molecule type" value="Genomic_DNA"/>
</dbReference>
<proteinExistence type="predicted"/>
<evidence type="ECO:0008006" key="2">
    <source>
        <dbReference type="Google" id="ProtNLM"/>
    </source>
</evidence>
<accession>A0A0F9A6K7</accession>
<comment type="caution">
    <text evidence="1">The sequence shown here is derived from an EMBL/GenBank/DDBJ whole genome shotgun (WGS) entry which is preliminary data.</text>
</comment>
<gene>
    <name evidence="1" type="ORF">LCGC14_2886160</name>
</gene>
<dbReference type="InterPro" id="IPR029063">
    <property type="entry name" value="SAM-dependent_MTases_sf"/>
</dbReference>
<reference evidence="1" key="1">
    <citation type="journal article" date="2015" name="Nature">
        <title>Complex archaea that bridge the gap between prokaryotes and eukaryotes.</title>
        <authorList>
            <person name="Spang A."/>
            <person name="Saw J.H."/>
            <person name="Jorgensen S.L."/>
            <person name="Zaremba-Niedzwiedzka K."/>
            <person name="Martijn J."/>
            <person name="Lind A.E."/>
            <person name="van Eijk R."/>
            <person name="Schleper C."/>
            <person name="Guy L."/>
            <person name="Ettema T.J."/>
        </authorList>
    </citation>
    <scope>NUCLEOTIDE SEQUENCE</scope>
</reference>
<protein>
    <recommendedName>
        <fullName evidence="2">Class I SAM-dependent methyltransferase</fullName>
    </recommendedName>
</protein>
<evidence type="ECO:0000313" key="1">
    <source>
        <dbReference type="EMBL" id="KKK74199.1"/>
    </source>
</evidence>
<name>A0A0F9A6K7_9ZZZZ</name>
<dbReference type="Gene3D" id="3.40.50.150">
    <property type="entry name" value="Vaccinia Virus protein VP39"/>
    <property type="match status" value="1"/>
</dbReference>
<organism evidence="1">
    <name type="scientific">marine sediment metagenome</name>
    <dbReference type="NCBI Taxonomy" id="412755"/>
    <lineage>
        <taxon>unclassified sequences</taxon>
        <taxon>metagenomes</taxon>
        <taxon>ecological metagenomes</taxon>
    </lineage>
</organism>
<sequence>MYTFDPVSRPKMWDTFSLPFDNITYVKDKFSSVSERYPELKDKKKVFFIDGDHSSSGVTEDCATLREFAKEGDLVIFHDLNEAPVMRGWLRIRPFGRDIERHETRRIVGSLIWK</sequence>
<dbReference type="AlphaFoldDB" id="A0A0F9A6K7"/>